<evidence type="ECO:0000313" key="2">
    <source>
        <dbReference type="Proteomes" id="UP000278566"/>
    </source>
</evidence>
<gene>
    <name evidence="1" type="ORF">EI220_01120</name>
</gene>
<dbReference type="EMBL" id="RRZO01000002">
    <property type="protein sequence ID" value="RRN52705.1"/>
    <property type="molecule type" value="Genomic_DNA"/>
</dbReference>
<proteinExistence type="predicted"/>
<dbReference type="AlphaFoldDB" id="A0A426GBX5"/>
<accession>A0A426GBX5</accession>
<evidence type="ECO:0000313" key="1">
    <source>
        <dbReference type="EMBL" id="RRN52705.1"/>
    </source>
</evidence>
<organism evidence="1 2">
    <name type="scientific">Streptococcus suis</name>
    <dbReference type="NCBI Taxonomy" id="1307"/>
    <lineage>
        <taxon>Bacteria</taxon>
        <taxon>Bacillati</taxon>
        <taxon>Bacillota</taxon>
        <taxon>Bacilli</taxon>
        <taxon>Lactobacillales</taxon>
        <taxon>Streptococcaceae</taxon>
        <taxon>Streptococcus</taxon>
    </lineage>
</organism>
<reference evidence="1 2" key="1">
    <citation type="submission" date="2018-11" db="EMBL/GenBank/DDBJ databases">
        <title>Changes in penicillin susceptibility of Streptococcus suis isolates by amino acid alterations in the penicillin-binding protein.</title>
        <authorList>
            <person name="Niemann L."/>
            <person name="Eichhorn I."/>
        </authorList>
    </citation>
    <scope>NUCLEOTIDE SEQUENCE [LARGE SCALE GENOMIC DNA]</scope>
    <source>
        <strain evidence="1 2">IMT40738</strain>
    </source>
</reference>
<feature type="non-terminal residue" evidence="1">
    <location>
        <position position="1"/>
    </location>
</feature>
<dbReference type="Proteomes" id="UP000278566">
    <property type="component" value="Unassembled WGS sequence"/>
</dbReference>
<comment type="caution">
    <text evidence="1">The sequence shown here is derived from an EMBL/GenBank/DDBJ whole genome shotgun (WGS) entry which is preliminary data.</text>
</comment>
<sequence>AKTAIARELSGFIWGMMTGRIA</sequence>
<name>A0A426GBX5_STRSU</name>
<protein>
    <submittedName>
        <fullName evidence="1">Transposase</fullName>
    </submittedName>
</protein>